<comment type="caution">
    <text evidence="2">The sequence shown here is derived from an EMBL/GenBank/DDBJ whole genome shotgun (WGS) entry which is preliminary data.</text>
</comment>
<dbReference type="Proteomes" id="UP000593564">
    <property type="component" value="Unassembled WGS sequence"/>
</dbReference>
<protein>
    <submittedName>
        <fullName evidence="2">Uncharacterized protein</fullName>
    </submittedName>
</protein>
<organism evidence="2 3">
    <name type="scientific">Camellia sinensis</name>
    <name type="common">Tea plant</name>
    <name type="synonym">Thea sinensis</name>
    <dbReference type="NCBI Taxonomy" id="4442"/>
    <lineage>
        <taxon>Eukaryota</taxon>
        <taxon>Viridiplantae</taxon>
        <taxon>Streptophyta</taxon>
        <taxon>Embryophyta</taxon>
        <taxon>Tracheophyta</taxon>
        <taxon>Spermatophyta</taxon>
        <taxon>Magnoliopsida</taxon>
        <taxon>eudicotyledons</taxon>
        <taxon>Gunneridae</taxon>
        <taxon>Pentapetalae</taxon>
        <taxon>asterids</taxon>
        <taxon>Ericales</taxon>
        <taxon>Theaceae</taxon>
        <taxon>Camellia</taxon>
    </lineage>
</organism>
<accession>A0A7J7HH02</accession>
<dbReference type="AlphaFoldDB" id="A0A7J7HH02"/>
<sequence>MNNTEARYFAFDRREMRSASNEESAITIQVKAVEMNYRKIIKRMNPRIASEGQAYPKVATITPQRCSKSTQQKPKPITSRLEYGRDVTSQKLENSLRKTKSSSQHEQFISPKGVASTKKAMACGKQLTVIKEISSTASRSKEAGDPSHSDISHANKAATSSASRSLSRGKRPLTIPKEPNFHNIHVPKCCARKVA</sequence>
<proteinExistence type="predicted"/>
<feature type="region of interest" description="Disordered" evidence="1">
    <location>
        <begin position="136"/>
        <end position="182"/>
    </location>
</feature>
<name>A0A7J7HH02_CAMSI</name>
<keyword evidence="3" id="KW-1185">Reference proteome</keyword>
<feature type="compositionally biased region" description="Basic and acidic residues" evidence="1">
    <location>
        <begin position="139"/>
        <end position="153"/>
    </location>
</feature>
<feature type="region of interest" description="Disordered" evidence="1">
    <location>
        <begin position="63"/>
        <end position="115"/>
    </location>
</feature>
<evidence type="ECO:0000313" key="3">
    <source>
        <dbReference type="Proteomes" id="UP000593564"/>
    </source>
</evidence>
<evidence type="ECO:0000256" key="1">
    <source>
        <dbReference type="SAM" id="MobiDB-lite"/>
    </source>
</evidence>
<dbReference type="EMBL" id="JACBKZ010000004">
    <property type="protein sequence ID" value="KAF5951176.1"/>
    <property type="molecule type" value="Genomic_DNA"/>
</dbReference>
<feature type="compositionally biased region" description="Polar residues" evidence="1">
    <location>
        <begin position="63"/>
        <end position="73"/>
    </location>
</feature>
<feature type="compositionally biased region" description="Low complexity" evidence="1">
    <location>
        <begin position="157"/>
        <end position="166"/>
    </location>
</feature>
<reference evidence="3" key="1">
    <citation type="journal article" date="2020" name="Nat. Commun.">
        <title>Genome assembly of wild tea tree DASZ reveals pedigree and selection history of tea varieties.</title>
        <authorList>
            <person name="Zhang W."/>
            <person name="Zhang Y."/>
            <person name="Qiu H."/>
            <person name="Guo Y."/>
            <person name="Wan H."/>
            <person name="Zhang X."/>
            <person name="Scossa F."/>
            <person name="Alseekh S."/>
            <person name="Zhang Q."/>
            <person name="Wang P."/>
            <person name="Xu L."/>
            <person name="Schmidt M.H."/>
            <person name="Jia X."/>
            <person name="Li D."/>
            <person name="Zhu A."/>
            <person name="Guo F."/>
            <person name="Chen W."/>
            <person name="Ni D."/>
            <person name="Usadel B."/>
            <person name="Fernie A.R."/>
            <person name="Wen W."/>
        </authorList>
    </citation>
    <scope>NUCLEOTIDE SEQUENCE [LARGE SCALE GENOMIC DNA]</scope>
    <source>
        <strain evidence="3">cv. G240</strain>
    </source>
</reference>
<reference evidence="2 3" key="2">
    <citation type="submission" date="2020-07" db="EMBL/GenBank/DDBJ databases">
        <title>Genome assembly of wild tea tree DASZ reveals pedigree and selection history of tea varieties.</title>
        <authorList>
            <person name="Zhang W."/>
        </authorList>
    </citation>
    <scope>NUCLEOTIDE SEQUENCE [LARGE SCALE GENOMIC DNA]</scope>
    <source>
        <strain evidence="3">cv. G240</strain>
        <tissue evidence="2">Leaf</tissue>
    </source>
</reference>
<evidence type="ECO:0000313" key="2">
    <source>
        <dbReference type="EMBL" id="KAF5951176.1"/>
    </source>
</evidence>
<gene>
    <name evidence="2" type="ORF">HYC85_009120</name>
</gene>